<evidence type="ECO:0000256" key="2">
    <source>
        <dbReference type="SAM" id="MobiDB-lite"/>
    </source>
</evidence>
<dbReference type="EMBL" id="CASHTH010001372">
    <property type="protein sequence ID" value="CAI8014562.1"/>
    <property type="molecule type" value="Genomic_DNA"/>
</dbReference>
<feature type="region of interest" description="Disordered" evidence="2">
    <location>
        <begin position="26"/>
        <end position="46"/>
    </location>
</feature>
<dbReference type="PROSITE" id="PS51257">
    <property type="entry name" value="PROKAR_LIPOPROTEIN"/>
    <property type="match status" value="1"/>
</dbReference>
<reference evidence="4" key="1">
    <citation type="submission" date="2023-03" db="EMBL/GenBank/DDBJ databases">
        <authorList>
            <person name="Steffen K."/>
            <person name="Cardenas P."/>
        </authorList>
    </citation>
    <scope>NUCLEOTIDE SEQUENCE</scope>
</reference>
<dbReference type="Proteomes" id="UP001174909">
    <property type="component" value="Unassembled WGS sequence"/>
</dbReference>
<accession>A0AA35WI43</accession>
<dbReference type="Gene3D" id="3.40.190.170">
    <property type="entry name" value="Bacterial extracellular solute-binding protein, family 7"/>
    <property type="match status" value="1"/>
</dbReference>
<dbReference type="GO" id="GO:0055085">
    <property type="term" value="P:transmembrane transport"/>
    <property type="evidence" value="ECO:0007669"/>
    <property type="project" value="InterPro"/>
</dbReference>
<dbReference type="PANTHER" id="PTHR33376">
    <property type="match status" value="1"/>
</dbReference>
<dbReference type="InterPro" id="IPR038404">
    <property type="entry name" value="TRAP_DctP_sf"/>
</dbReference>
<dbReference type="InterPro" id="IPR018389">
    <property type="entry name" value="DctP_fam"/>
</dbReference>
<feature type="signal peptide" evidence="3">
    <location>
        <begin position="1"/>
        <end position="23"/>
    </location>
</feature>
<evidence type="ECO:0000313" key="5">
    <source>
        <dbReference type="Proteomes" id="UP001174909"/>
    </source>
</evidence>
<keyword evidence="1 3" id="KW-0732">Signal</keyword>
<evidence type="ECO:0000313" key="4">
    <source>
        <dbReference type="EMBL" id="CAI8014562.1"/>
    </source>
</evidence>
<evidence type="ECO:0000256" key="1">
    <source>
        <dbReference type="ARBA" id="ARBA00022729"/>
    </source>
</evidence>
<dbReference type="PANTHER" id="PTHR33376:SF5">
    <property type="entry name" value="EXTRACYTOPLASMIC SOLUTE RECEPTOR PROTEIN"/>
    <property type="match status" value="1"/>
</dbReference>
<dbReference type="NCBIfam" id="NF037995">
    <property type="entry name" value="TRAP_S1"/>
    <property type="match status" value="1"/>
</dbReference>
<evidence type="ECO:0000256" key="3">
    <source>
        <dbReference type="SAM" id="SignalP"/>
    </source>
</evidence>
<proteinExistence type="predicted"/>
<keyword evidence="5" id="KW-1185">Reference proteome</keyword>
<name>A0AA35WI43_GEOBA</name>
<dbReference type="AlphaFoldDB" id="A0AA35WI43"/>
<organism evidence="4 5">
    <name type="scientific">Geodia barretti</name>
    <name type="common">Barrett's horny sponge</name>
    <dbReference type="NCBI Taxonomy" id="519541"/>
    <lineage>
        <taxon>Eukaryota</taxon>
        <taxon>Metazoa</taxon>
        <taxon>Porifera</taxon>
        <taxon>Demospongiae</taxon>
        <taxon>Heteroscleromorpha</taxon>
        <taxon>Tetractinellida</taxon>
        <taxon>Astrophorina</taxon>
        <taxon>Geodiidae</taxon>
        <taxon>Geodia</taxon>
    </lineage>
</organism>
<feature type="compositionally biased region" description="Low complexity" evidence="2">
    <location>
        <begin position="34"/>
        <end position="45"/>
    </location>
</feature>
<sequence>MRKLWILGVTILLLFLLSACGGAEESPAEETAETEAPAAASTAAAIQADTPVPATEVVQATEEPTMAAAREQEPEEVSETAVSAKLQAYADESANGPGAIYVGDLNQLVGPAATLEQGDFDGNVTLGALQNHLYVFESDYYKGLLEQANVENPTQLAERDEVFTIQHACLNRALSFCKVIETFYFPNVAERTNGQVDFVMSSFPELGLGGPDIPNLLAAGTLDAGSVVGPYVAGQVPALEIQYLFGLFTERQQQYFTTAAIAPEVEALLEESTGGGKLVIKEWASGNDFFFFSKKPLLTPEDFEGVKTRAFGTSISDWIIGMGADAQFVAFAEVYTALERGILGAGVTGGDAGFGQRWYEVADYLTGPLTSWPANDMVMNKDIWEGLPPDLQAIVMEEAAKAEMEMLRLGAIQNEMGLRKLTEIGEMEFTEFSPELRAKSDKAVIEGVIPNWASRVGLDSPWIDVFNEKFSNVVGYFIQEDGTVIKVPITE</sequence>
<protein>
    <submittedName>
        <fullName evidence="4">Solute-binding protein NAS141_03721</fullName>
    </submittedName>
</protein>
<dbReference type="Pfam" id="PF03480">
    <property type="entry name" value="DctP"/>
    <property type="match status" value="1"/>
</dbReference>
<comment type="caution">
    <text evidence="4">The sequence shown here is derived from an EMBL/GenBank/DDBJ whole genome shotgun (WGS) entry which is preliminary data.</text>
</comment>
<feature type="chain" id="PRO_5041207207" evidence="3">
    <location>
        <begin position="24"/>
        <end position="491"/>
    </location>
</feature>
<gene>
    <name evidence="4" type="ORF">GBAR_LOCUS9081</name>
</gene>